<evidence type="ECO:0000313" key="2">
    <source>
        <dbReference type="Proteomes" id="UP001144110"/>
    </source>
</evidence>
<protein>
    <submittedName>
        <fullName evidence="1">Uncharacterized protein</fullName>
    </submittedName>
</protein>
<dbReference type="AlphaFoldDB" id="A0AAE3P3D8"/>
<dbReference type="EMBL" id="JAPHEG010000001">
    <property type="protein sequence ID" value="MDF2952865.1"/>
    <property type="molecule type" value="Genomic_DNA"/>
</dbReference>
<accession>A0AAE3P3D8</accession>
<sequence>MLFEKRDLYELMEIAKALFKINTRLSIECLHKFINFTTNKILKHYISNLLNRGSKIKYENFK</sequence>
<dbReference type="Proteomes" id="UP001144110">
    <property type="component" value="Unassembled WGS sequence"/>
</dbReference>
<name>A0AAE3P3D8_9BACT</name>
<organism evidence="1 2">
    <name type="scientific">Candidatus Thermodesulfobacterium syntrophicum</name>
    <dbReference type="NCBI Taxonomy" id="3060442"/>
    <lineage>
        <taxon>Bacteria</taxon>
        <taxon>Pseudomonadati</taxon>
        <taxon>Thermodesulfobacteriota</taxon>
        <taxon>Thermodesulfobacteria</taxon>
        <taxon>Thermodesulfobacteriales</taxon>
        <taxon>Thermodesulfobacteriaceae</taxon>
        <taxon>Thermodesulfobacterium</taxon>
    </lineage>
</organism>
<proteinExistence type="predicted"/>
<evidence type="ECO:0000313" key="1">
    <source>
        <dbReference type="EMBL" id="MDF2952865.1"/>
    </source>
</evidence>
<gene>
    <name evidence="1" type="ORF">OD816_000110</name>
</gene>
<reference evidence="1" key="1">
    <citation type="submission" date="2022-11" db="EMBL/GenBank/DDBJ databases">
        <title>Candidatus Alkanophaga archaea from heated hydrothermal vent sediment oxidize petroleum alkanes.</title>
        <authorList>
            <person name="Zehnle H."/>
            <person name="Laso-Perez R."/>
            <person name="Lipp J."/>
            <person name="Teske A."/>
            <person name="Wegener G."/>
        </authorList>
    </citation>
    <scope>NUCLEOTIDE SEQUENCE</scope>
    <source>
        <strain evidence="1">MCA70</strain>
    </source>
</reference>
<comment type="caution">
    <text evidence="1">The sequence shown here is derived from an EMBL/GenBank/DDBJ whole genome shotgun (WGS) entry which is preliminary data.</text>
</comment>